<dbReference type="SMART" id="SM00382">
    <property type="entry name" value="AAA"/>
    <property type="match status" value="1"/>
</dbReference>
<dbReference type="GO" id="GO:0016887">
    <property type="term" value="F:ATP hydrolysis activity"/>
    <property type="evidence" value="ECO:0007669"/>
    <property type="project" value="InterPro"/>
</dbReference>
<evidence type="ECO:0000256" key="10">
    <source>
        <dbReference type="RuleBase" id="RU364103"/>
    </source>
</evidence>
<evidence type="ECO:0000256" key="7">
    <source>
        <dbReference type="ARBA" id="ARBA00022967"/>
    </source>
</evidence>
<dbReference type="PANTHER" id="PTHR43553">
    <property type="entry name" value="HEAVY METAL TRANSPORTER"/>
    <property type="match status" value="1"/>
</dbReference>
<comment type="function">
    <text evidence="10">Part of an ABC transporter complex. Responsible for energy coupling to the transport system.</text>
</comment>
<dbReference type="CDD" id="cd03225">
    <property type="entry name" value="ABC_cobalt_CbiO_domain1"/>
    <property type="match status" value="1"/>
</dbReference>
<evidence type="ECO:0000313" key="12">
    <source>
        <dbReference type="EMBL" id="BCJ85204.1"/>
    </source>
</evidence>
<dbReference type="GO" id="GO:0043190">
    <property type="term" value="C:ATP-binding cassette (ABC) transporter complex"/>
    <property type="evidence" value="ECO:0007669"/>
    <property type="project" value="TreeGrafter"/>
</dbReference>
<evidence type="ECO:0000256" key="6">
    <source>
        <dbReference type="ARBA" id="ARBA00022840"/>
    </source>
</evidence>
<dbReference type="PROSITE" id="PS00211">
    <property type="entry name" value="ABC_TRANSPORTER_1"/>
    <property type="match status" value="1"/>
</dbReference>
<dbReference type="InterPro" id="IPR003593">
    <property type="entry name" value="AAA+_ATPase"/>
</dbReference>
<evidence type="ECO:0000256" key="8">
    <source>
        <dbReference type="ARBA" id="ARBA00023136"/>
    </source>
</evidence>
<dbReference type="PROSITE" id="PS50893">
    <property type="entry name" value="ABC_TRANSPORTER_2"/>
    <property type="match status" value="1"/>
</dbReference>
<keyword evidence="5 10" id="KW-0547">Nucleotide-binding</keyword>
<keyword evidence="3 10" id="KW-0813">Transport</keyword>
<reference evidence="12 13" key="1">
    <citation type="submission" date="2020-08" db="EMBL/GenBank/DDBJ databases">
        <title>Complete Genome Sequence of Effusibacillus dendaii Strain skT53, Isolated from Farmland soil.</title>
        <authorList>
            <person name="Konishi T."/>
            <person name="Kawasaki H."/>
        </authorList>
    </citation>
    <scope>NUCLEOTIDE SEQUENCE [LARGE SCALE GENOMIC DNA]</scope>
    <source>
        <strain evidence="13">skT53</strain>
    </source>
</reference>
<comment type="similarity">
    <text evidence="2 10">Belongs to the ABC transporter superfamily.</text>
</comment>
<dbReference type="InterPro" id="IPR005876">
    <property type="entry name" value="Co_trans_ATP-bd"/>
</dbReference>
<evidence type="ECO:0000256" key="3">
    <source>
        <dbReference type="ARBA" id="ARBA00022448"/>
    </source>
</evidence>
<evidence type="ECO:0000259" key="11">
    <source>
        <dbReference type="PROSITE" id="PS50893"/>
    </source>
</evidence>
<feature type="domain" description="ABC transporter" evidence="11">
    <location>
        <begin position="6"/>
        <end position="239"/>
    </location>
</feature>
<sequence>MRVPAIEAENLNFCYPDKTKALHDLSFSLPVGSKAAILGPNGAGKSTLLQHLNGLVMASEGVVRIFGEPVTRNNMNQIRRKVGLLFQDPDDQVFSATVWEDVTFGPRNLGLPQEEIERRCETALAAVGMREFKQKAPYHLSYGQKKRVAIAGVLAMQPDIILMDEPMAYLDPRGKDEVASLLQGLHLMGKTILIATHDVDFAAAWADQVMLMKEGKMLARGGTELLVEKRWIQEANLHLPKVARPFVMVPALPIDRLPRSDQEAARLLWRLFNRNEVQNS</sequence>
<dbReference type="RefSeq" id="WP_200759350.1">
    <property type="nucleotide sequence ID" value="NZ_AP023366.1"/>
</dbReference>
<dbReference type="GO" id="GO:0042626">
    <property type="term" value="F:ATPase-coupled transmembrane transporter activity"/>
    <property type="evidence" value="ECO:0007669"/>
    <property type="project" value="TreeGrafter"/>
</dbReference>
<keyword evidence="13" id="KW-1185">Reference proteome</keyword>
<keyword evidence="7" id="KW-1278">Translocase</keyword>
<dbReference type="EMBL" id="AP023366">
    <property type="protein sequence ID" value="BCJ85204.1"/>
    <property type="molecule type" value="Genomic_DNA"/>
</dbReference>
<evidence type="ECO:0000256" key="9">
    <source>
        <dbReference type="ARBA" id="ARBA00025157"/>
    </source>
</evidence>
<keyword evidence="8 10" id="KW-0472">Membrane</keyword>
<comment type="subcellular location">
    <subcellularLocation>
        <location evidence="1 10">Cell membrane</location>
        <topology evidence="1 10">Peripheral membrane protein</topology>
    </subcellularLocation>
</comment>
<proteinExistence type="inferred from homology"/>
<evidence type="ECO:0000313" key="13">
    <source>
        <dbReference type="Proteomes" id="UP000593802"/>
    </source>
</evidence>
<dbReference type="Gene3D" id="3.40.50.300">
    <property type="entry name" value="P-loop containing nucleotide triphosphate hydrolases"/>
    <property type="match status" value="1"/>
</dbReference>
<dbReference type="FunFam" id="3.40.50.300:FF:000224">
    <property type="entry name" value="Energy-coupling factor transporter ATP-binding protein EcfA"/>
    <property type="match status" value="1"/>
</dbReference>
<dbReference type="GO" id="GO:0005524">
    <property type="term" value="F:ATP binding"/>
    <property type="evidence" value="ECO:0007669"/>
    <property type="project" value="UniProtKB-UniRule"/>
</dbReference>
<comment type="function">
    <text evidence="9">Probably part of an ABC transporter complex. Responsible for energy coupling to the transport system.</text>
</comment>
<dbReference type="Proteomes" id="UP000593802">
    <property type="component" value="Chromosome"/>
</dbReference>
<keyword evidence="4 10" id="KW-1003">Cell membrane</keyword>
<dbReference type="AlphaFoldDB" id="A0A7I8D536"/>
<evidence type="ECO:0000256" key="5">
    <source>
        <dbReference type="ARBA" id="ARBA00022741"/>
    </source>
</evidence>
<dbReference type="InterPro" id="IPR050095">
    <property type="entry name" value="ECF_ABC_transporter_ATP-bd"/>
</dbReference>
<accession>A0A7I8D536</accession>
<evidence type="ECO:0000256" key="2">
    <source>
        <dbReference type="ARBA" id="ARBA00005417"/>
    </source>
</evidence>
<dbReference type="PANTHER" id="PTHR43553:SF24">
    <property type="entry name" value="ENERGY-COUPLING FACTOR TRANSPORTER ATP-BINDING PROTEIN ECFA1"/>
    <property type="match status" value="1"/>
</dbReference>
<dbReference type="Pfam" id="PF00005">
    <property type="entry name" value="ABC_tran"/>
    <property type="match status" value="1"/>
</dbReference>
<dbReference type="SUPFAM" id="SSF52540">
    <property type="entry name" value="P-loop containing nucleoside triphosphate hydrolases"/>
    <property type="match status" value="1"/>
</dbReference>
<name>A0A7I8D536_9BACL</name>
<dbReference type="NCBIfam" id="TIGR01166">
    <property type="entry name" value="cbiO"/>
    <property type="match status" value="1"/>
</dbReference>
<dbReference type="InterPro" id="IPR015856">
    <property type="entry name" value="ABC_transpr_CbiO/EcfA_su"/>
</dbReference>
<gene>
    <name evidence="12" type="ORF">skT53_01890</name>
</gene>
<organism evidence="12 13">
    <name type="scientific">Effusibacillus dendaii</name>
    <dbReference type="NCBI Taxonomy" id="2743772"/>
    <lineage>
        <taxon>Bacteria</taxon>
        <taxon>Bacillati</taxon>
        <taxon>Bacillota</taxon>
        <taxon>Bacilli</taxon>
        <taxon>Bacillales</taxon>
        <taxon>Alicyclobacillaceae</taxon>
        <taxon>Effusibacillus</taxon>
    </lineage>
</organism>
<dbReference type="InterPro" id="IPR027417">
    <property type="entry name" value="P-loop_NTPase"/>
</dbReference>
<dbReference type="InterPro" id="IPR003439">
    <property type="entry name" value="ABC_transporter-like_ATP-bd"/>
</dbReference>
<protein>
    <recommendedName>
        <fullName evidence="10">ABC transporter ATP-binding protein</fullName>
    </recommendedName>
</protein>
<dbReference type="KEGG" id="eff:skT53_01890"/>
<evidence type="ECO:0000256" key="4">
    <source>
        <dbReference type="ARBA" id="ARBA00022475"/>
    </source>
</evidence>
<dbReference type="GO" id="GO:0015087">
    <property type="term" value="F:cobalt ion transmembrane transporter activity"/>
    <property type="evidence" value="ECO:0007669"/>
    <property type="project" value="UniProtKB-ARBA"/>
</dbReference>
<evidence type="ECO:0000256" key="1">
    <source>
        <dbReference type="ARBA" id="ARBA00004202"/>
    </source>
</evidence>
<dbReference type="InterPro" id="IPR017871">
    <property type="entry name" value="ABC_transporter-like_CS"/>
</dbReference>
<keyword evidence="6 10" id="KW-0067">ATP-binding</keyword>